<dbReference type="Pfam" id="PF00828">
    <property type="entry name" value="Ribosomal_L27A"/>
    <property type="match status" value="1"/>
</dbReference>
<comment type="similarity">
    <text evidence="1 4 5">Belongs to the universal ribosomal protein uL15 family.</text>
</comment>
<protein>
    <recommendedName>
        <fullName evidence="4">Large ribosomal subunit protein uL15</fullName>
    </recommendedName>
</protein>
<keyword evidence="2 4" id="KW-0689">Ribosomal protein</keyword>
<comment type="subunit">
    <text evidence="4">Part of the 50S ribosomal subunit.</text>
</comment>
<gene>
    <name evidence="4 8" type="primary">rplO</name>
    <name evidence="8" type="ORF">JF922_12465</name>
</gene>
<evidence type="ECO:0000256" key="5">
    <source>
        <dbReference type="RuleBase" id="RU003888"/>
    </source>
</evidence>
<dbReference type="PANTHER" id="PTHR12934:SF11">
    <property type="entry name" value="LARGE RIBOSOMAL SUBUNIT PROTEIN UL15M"/>
    <property type="match status" value="1"/>
</dbReference>
<dbReference type="Gene3D" id="3.100.10.10">
    <property type="match status" value="1"/>
</dbReference>
<evidence type="ECO:0000313" key="9">
    <source>
        <dbReference type="Proteomes" id="UP000612893"/>
    </source>
</evidence>
<dbReference type="SUPFAM" id="SSF52080">
    <property type="entry name" value="Ribosomal proteins L15p and L18e"/>
    <property type="match status" value="1"/>
</dbReference>
<comment type="function">
    <text evidence="4">Binds to the 23S rRNA.</text>
</comment>
<evidence type="ECO:0000256" key="4">
    <source>
        <dbReference type="HAMAP-Rule" id="MF_01341"/>
    </source>
</evidence>
<dbReference type="HAMAP" id="MF_01341">
    <property type="entry name" value="Ribosomal_uL15"/>
    <property type="match status" value="1"/>
</dbReference>
<sequence>MKLHDLRAPEGARTRSQRVGRGTGSGRGKTSGRGQKGQGARGQGFRLGFEGGQMPLAQRLPKLGGFKNPFKKVYAVVNLTKLNRFEDGAEVGVQAFYEANLARPGLPVKILGTGQLRRKLKLEVHAASKSALAAVEARGGTLSIVGAHTEEKVADEGQ</sequence>
<dbReference type="Proteomes" id="UP000612893">
    <property type="component" value="Unassembled WGS sequence"/>
</dbReference>
<keyword evidence="4" id="KW-0694">RNA-binding</keyword>
<dbReference type="GO" id="GO:0006412">
    <property type="term" value="P:translation"/>
    <property type="evidence" value="ECO:0007669"/>
    <property type="project" value="UniProtKB-UniRule"/>
</dbReference>
<dbReference type="InterPro" id="IPR036227">
    <property type="entry name" value="Ribosomal_uL15/eL18_sf"/>
</dbReference>
<proteinExistence type="inferred from homology"/>
<feature type="domain" description="Large ribosomal subunit protein uL15/eL18" evidence="7">
    <location>
        <begin position="76"/>
        <end position="141"/>
    </location>
</feature>
<accession>A0A934N394</accession>
<dbReference type="RefSeq" id="WP_338202084.1">
    <property type="nucleotide sequence ID" value="NZ_JAEKNR010000132.1"/>
</dbReference>
<dbReference type="NCBIfam" id="TIGR01071">
    <property type="entry name" value="rplO_bact"/>
    <property type="match status" value="1"/>
</dbReference>
<feature type="compositionally biased region" description="Gly residues" evidence="6">
    <location>
        <begin position="21"/>
        <end position="42"/>
    </location>
</feature>
<dbReference type="GO" id="GO:1990904">
    <property type="term" value="C:ribonucleoprotein complex"/>
    <property type="evidence" value="ECO:0007669"/>
    <property type="project" value="UniProtKB-KW"/>
</dbReference>
<evidence type="ECO:0000256" key="1">
    <source>
        <dbReference type="ARBA" id="ARBA00007320"/>
    </source>
</evidence>
<evidence type="ECO:0000256" key="2">
    <source>
        <dbReference type="ARBA" id="ARBA00022980"/>
    </source>
</evidence>
<dbReference type="InterPro" id="IPR005749">
    <property type="entry name" value="Ribosomal_uL15_bac-type"/>
</dbReference>
<dbReference type="InterPro" id="IPR030878">
    <property type="entry name" value="Ribosomal_uL15"/>
</dbReference>
<keyword evidence="3 4" id="KW-0687">Ribonucleoprotein</keyword>
<dbReference type="GO" id="GO:0005840">
    <property type="term" value="C:ribosome"/>
    <property type="evidence" value="ECO:0007669"/>
    <property type="project" value="UniProtKB-KW"/>
</dbReference>
<name>A0A934N394_9BACT</name>
<dbReference type="PANTHER" id="PTHR12934">
    <property type="entry name" value="50S RIBOSOMAL PROTEIN L15"/>
    <property type="match status" value="1"/>
</dbReference>
<dbReference type="InterPro" id="IPR001196">
    <property type="entry name" value="Ribosomal_uL15_CS"/>
</dbReference>
<evidence type="ECO:0000256" key="6">
    <source>
        <dbReference type="SAM" id="MobiDB-lite"/>
    </source>
</evidence>
<feature type="region of interest" description="Disordered" evidence="6">
    <location>
        <begin position="1"/>
        <end position="45"/>
    </location>
</feature>
<dbReference type="PROSITE" id="PS00475">
    <property type="entry name" value="RIBOSOMAL_L15"/>
    <property type="match status" value="1"/>
</dbReference>
<keyword evidence="9" id="KW-1185">Reference proteome</keyword>
<reference evidence="8" key="1">
    <citation type="submission" date="2020-10" db="EMBL/GenBank/DDBJ databases">
        <title>Ca. Dormibacterota MAGs.</title>
        <authorList>
            <person name="Montgomery K."/>
        </authorList>
    </citation>
    <scope>NUCLEOTIDE SEQUENCE [LARGE SCALE GENOMIC DNA]</scope>
    <source>
        <strain evidence="8">SC8812_S17_10</strain>
    </source>
</reference>
<comment type="caution">
    <text evidence="8">The sequence shown here is derived from an EMBL/GenBank/DDBJ whole genome shotgun (WGS) entry which is preliminary data.</text>
</comment>
<keyword evidence="4" id="KW-0699">rRNA-binding</keyword>
<feature type="compositionally biased region" description="Basic and acidic residues" evidence="6">
    <location>
        <begin position="1"/>
        <end position="13"/>
    </location>
</feature>
<dbReference type="GO" id="GO:0019843">
    <property type="term" value="F:rRNA binding"/>
    <property type="evidence" value="ECO:0007669"/>
    <property type="project" value="UniProtKB-UniRule"/>
</dbReference>
<evidence type="ECO:0000259" key="7">
    <source>
        <dbReference type="Pfam" id="PF00828"/>
    </source>
</evidence>
<dbReference type="EMBL" id="JAEKNR010000132">
    <property type="protein sequence ID" value="MBJ7598880.1"/>
    <property type="molecule type" value="Genomic_DNA"/>
</dbReference>
<evidence type="ECO:0000256" key="3">
    <source>
        <dbReference type="ARBA" id="ARBA00023274"/>
    </source>
</evidence>
<evidence type="ECO:0000313" key="8">
    <source>
        <dbReference type="EMBL" id="MBJ7598880.1"/>
    </source>
</evidence>
<dbReference type="AlphaFoldDB" id="A0A934N394"/>
<organism evidence="8 9">
    <name type="scientific">Candidatus Nephthysia bennettiae</name>
    <dbReference type="NCBI Taxonomy" id="3127016"/>
    <lineage>
        <taxon>Bacteria</taxon>
        <taxon>Bacillati</taxon>
        <taxon>Candidatus Dormiibacterota</taxon>
        <taxon>Candidatus Dormibacteria</taxon>
        <taxon>Candidatus Dormibacterales</taxon>
        <taxon>Candidatus Dormibacteraceae</taxon>
        <taxon>Candidatus Nephthysia</taxon>
    </lineage>
</organism>
<dbReference type="InterPro" id="IPR021131">
    <property type="entry name" value="Ribosomal_uL15/eL18"/>
</dbReference>